<dbReference type="InterPro" id="IPR002999">
    <property type="entry name" value="Tudor"/>
</dbReference>
<keyword evidence="12" id="KW-1185">Reference proteome</keyword>
<sequence>MKTPEEPPYLAVGTDVSAKYRGAFCEAKIKTARRLVKAKVTFKPDLTTVEVHDDSIQGPLKVGAVVEVKNPDGVYQEASINKLTDCSIYTVVFDDGDEKTMRRSSLCLKGARHFAESETLDRLPLTNPEHFGTPVIGKKGNRGRRSDPVQEESSSSSSSEEEQSDGRQNEELYGKVVCVEGGSASAGDRKNKTNGWYPALVITPDCHEEATVRKDTIFIRSFKDGKFNTVLRKDVRVMDTYSPPKADAGLKPALDASLEFVHQAAVPSSWRTEVKDESSSSEEDDNEEEQEEDASEEEEEEVEPFPEERENFLQQLYKFMEDRGTPINKKPVLGYRNLDLFKLYRLVQKRGGFHDIESGSVWKNVYQALGIPVLNSAAGYNVKCAYRKYLYGFEEYCTSCAITFRMDLPLKQPKAEGERERGEAWAGGATTVPLVASSSCGEEQNVSETPSADSETSSTQPNIYKEEKTELTRNKPDTQPLKAEREDDDDDNEEEDGDHHKHESDDEDGPSFVGLRAEGVKLEPYDEEQEEGEEEDISGSGDESCSQEGDGGDEDLGEEGEEFECYPPGMKVQVRYGRGRSLKTYQATVKEADVEGGEVLYLVHYCGWNVRYDEWVKADKIVRPANKNVQKIKHRKKIKNKVERERNRLERLNADLGSPSPNSLRVPRPSSKLLGSISSPGSAHERHVFSKMEDGSDSSTDDIDHQDEEGDCEDEDDRPVGRGGLRKGGPPEPPHASDCWEGTAPTDVPKTPSVTGNSQEPINKDALEAVKRRSQPEFEAEMEGPGSSASRKRNSEGATVEWSERTPKGPPSKTKLPTRSTRNTDWLPRDSPRKAEERGVGGPGEERGGGGGGPEEERGGPAGGGSSSSSSDDEGGAPPPSDTNQSEEADRDRDRPSSCPKPKPSPSKKYNGMKDKTVKGGGGGSGARPAGFWEIPEKRAKMAATADERERQVGGGRTKGQKDVWSTIQAQWPKKTLKELFSDSDTEAANSPPPTGPAQSSSSDLEERESRGERDGEGDEAGGGGGPEKEDPETTEENQEKEKRSEQEEFPSSGSNSVLNTPPTIPESPSMGGSGSGAMEQGSGTGSNWTQPSSPPPSTGAPALGKTPSSDPLTPGRANPMPEEGGGGRSDTGEVESLGGELKDQDLPPDQDQHHEWSGAFLPDDGPGSLSSSSPCSLELSSSSRHDNTEHKAKVSASHKRQKDQQAGGAAKRHKPNRKSSVPPKKNNRKPAHSSDSEDQLLGESMAETHGAADLKGSISPNCLGQGEGRTPPSSQKYHKQQQHRVPPHPHGRTPSVYKWSFQMSDLEKMCSLERISFLQEKLQDIRNHYLSLKSEVASIDRRRKRIKKKERESTVAASSSSSSSSSPSSSSLTAAVMLTLATPVSSSSSSQNSVVSVECALL</sequence>
<dbReference type="PANTHER" id="PTHR13964">
    <property type="entry name" value="RBP-RELATED"/>
    <property type="match status" value="1"/>
</dbReference>
<feature type="compositionally biased region" description="Polar residues" evidence="9">
    <location>
        <begin position="752"/>
        <end position="761"/>
    </location>
</feature>
<dbReference type="InterPro" id="IPR012603">
    <property type="entry name" value="ARID4A/B_PWWP"/>
</dbReference>
<evidence type="ECO:0000256" key="2">
    <source>
        <dbReference type="ARBA" id="ARBA00022553"/>
    </source>
</evidence>
<dbReference type="InterPro" id="IPR036431">
    <property type="entry name" value="ARID_dom_sf"/>
</dbReference>
<dbReference type="Proteomes" id="UP001356427">
    <property type="component" value="Unassembled WGS sequence"/>
</dbReference>
<feature type="compositionally biased region" description="Polar residues" evidence="9">
    <location>
        <begin position="436"/>
        <end position="462"/>
    </location>
</feature>
<keyword evidence="2" id="KW-0597">Phosphoprotein</keyword>
<comment type="caution">
    <text evidence="11">The sequence shown here is derived from an EMBL/GenBank/DDBJ whole genome shotgun (WGS) entry which is preliminary data.</text>
</comment>
<organism evidence="11 12">
    <name type="scientific">Coregonus suidteri</name>
    <dbReference type="NCBI Taxonomy" id="861788"/>
    <lineage>
        <taxon>Eukaryota</taxon>
        <taxon>Metazoa</taxon>
        <taxon>Chordata</taxon>
        <taxon>Craniata</taxon>
        <taxon>Vertebrata</taxon>
        <taxon>Euteleostomi</taxon>
        <taxon>Actinopterygii</taxon>
        <taxon>Neopterygii</taxon>
        <taxon>Teleostei</taxon>
        <taxon>Protacanthopterygii</taxon>
        <taxon>Salmoniformes</taxon>
        <taxon>Salmonidae</taxon>
        <taxon>Coregoninae</taxon>
        <taxon>Coregonus</taxon>
    </lineage>
</organism>
<accession>A0AAN8L0W2</accession>
<feature type="compositionally biased region" description="Acidic residues" evidence="9">
    <location>
        <begin position="279"/>
        <end position="305"/>
    </location>
</feature>
<evidence type="ECO:0000256" key="7">
    <source>
        <dbReference type="ARBA" id="ARBA00023163"/>
    </source>
</evidence>
<feature type="domain" description="ARID" evidence="10">
    <location>
        <begin position="306"/>
        <end position="398"/>
    </location>
</feature>
<dbReference type="GO" id="GO:0006325">
    <property type="term" value="P:chromatin organization"/>
    <property type="evidence" value="ECO:0007669"/>
    <property type="project" value="UniProtKB-KW"/>
</dbReference>
<feature type="compositionally biased region" description="Low complexity" evidence="9">
    <location>
        <begin position="1169"/>
        <end position="1183"/>
    </location>
</feature>
<dbReference type="FunFam" id="2.30.30.140:FF:000009">
    <property type="entry name" value="AT-rich interactive domain-containing protein 4B"/>
    <property type="match status" value="1"/>
</dbReference>
<evidence type="ECO:0000256" key="6">
    <source>
        <dbReference type="ARBA" id="ARBA00023125"/>
    </source>
</evidence>
<feature type="compositionally biased region" description="Polar residues" evidence="9">
    <location>
        <begin position="1050"/>
        <end position="1062"/>
    </location>
</feature>
<evidence type="ECO:0000259" key="10">
    <source>
        <dbReference type="PROSITE" id="PS51011"/>
    </source>
</evidence>
<dbReference type="Gene3D" id="2.30.30.140">
    <property type="match status" value="3"/>
</dbReference>
<dbReference type="SMART" id="SM00501">
    <property type="entry name" value="BRIGHT"/>
    <property type="match status" value="1"/>
</dbReference>
<feature type="compositionally biased region" description="Basic and acidic residues" evidence="9">
    <location>
        <begin position="762"/>
        <end position="776"/>
    </location>
</feature>
<dbReference type="GO" id="GO:0006357">
    <property type="term" value="P:regulation of transcription by RNA polymerase II"/>
    <property type="evidence" value="ECO:0007669"/>
    <property type="project" value="TreeGrafter"/>
</dbReference>
<keyword evidence="7" id="KW-0804">Transcription</keyword>
<dbReference type="Pfam" id="PF08169">
    <property type="entry name" value="RBB1NT"/>
    <property type="match status" value="1"/>
</dbReference>
<evidence type="ECO:0000256" key="5">
    <source>
        <dbReference type="ARBA" id="ARBA00023015"/>
    </source>
</evidence>
<keyword evidence="6" id="KW-0238">DNA-binding</keyword>
<keyword evidence="5" id="KW-0805">Transcription regulation</keyword>
<dbReference type="FunFam" id="2.30.30.140:FF:000012">
    <property type="entry name" value="AT-rich interactive domain-containing protein 4A"/>
    <property type="match status" value="1"/>
</dbReference>
<proteinExistence type="predicted"/>
<gene>
    <name evidence="11" type="ORF">J4Q44_G00274310</name>
</gene>
<dbReference type="SMART" id="SM01014">
    <property type="entry name" value="ARID"/>
    <property type="match status" value="1"/>
</dbReference>
<feature type="region of interest" description="Disordered" evidence="9">
    <location>
        <begin position="651"/>
        <end position="1297"/>
    </location>
</feature>
<feature type="compositionally biased region" description="Low complexity" evidence="9">
    <location>
        <begin position="1067"/>
        <end position="1082"/>
    </location>
</feature>
<dbReference type="Gene3D" id="1.10.150.60">
    <property type="entry name" value="ARID DNA-binding domain"/>
    <property type="match status" value="1"/>
</dbReference>
<keyword evidence="8" id="KW-0539">Nucleus</keyword>
<keyword evidence="4" id="KW-0156">Chromatin regulator</keyword>
<feature type="compositionally biased region" description="Basic residues" evidence="9">
    <location>
        <begin position="1277"/>
        <end position="1292"/>
    </location>
</feature>
<dbReference type="PROSITE" id="PS51011">
    <property type="entry name" value="ARID"/>
    <property type="match status" value="1"/>
</dbReference>
<feature type="compositionally biased region" description="Acidic residues" evidence="9">
    <location>
        <begin position="550"/>
        <end position="564"/>
    </location>
</feature>
<feature type="compositionally biased region" description="Acidic residues" evidence="9">
    <location>
        <begin position="486"/>
        <end position="496"/>
    </location>
</feature>
<evidence type="ECO:0000256" key="9">
    <source>
        <dbReference type="SAM" id="MobiDB-lite"/>
    </source>
</evidence>
<dbReference type="InterPro" id="IPR016197">
    <property type="entry name" value="Chromo-like_dom_sf"/>
</dbReference>
<protein>
    <recommendedName>
        <fullName evidence="10">ARID domain-containing protein</fullName>
    </recommendedName>
</protein>
<keyword evidence="1" id="KW-1017">Isopeptide bond</keyword>
<feature type="region of interest" description="Disordered" evidence="9">
    <location>
        <begin position="1342"/>
        <end position="1373"/>
    </location>
</feature>
<feature type="compositionally biased region" description="Basic and acidic residues" evidence="9">
    <location>
        <begin position="464"/>
        <end position="476"/>
    </location>
</feature>
<feature type="compositionally biased region" description="Acidic residues" evidence="9">
    <location>
        <begin position="695"/>
        <end position="717"/>
    </location>
</feature>
<dbReference type="EMBL" id="JAGTTL010000026">
    <property type="protein sequence ID" value="KAK6301378.1"/>
    <property type="molecule type" value="Genomic_DNA"/>
</dbReference>
<dbReference type="GO" id="GO:0000976">
    <property type="term" value="F:transcription cis-regulatory region binding"/>
    <property type="evidence" value="ECO:0007669"/>
    <property type="project" value="TreeGrafter"/>
</dbReference>
<evidence type="ECO:0000256" key="4">
    <source>
        <dbReference type="ARBA" id="ARBA00022853"/>
    </source>
</evidence>
<feature type="compositionally biased region" description="Basic and acidic residues" evidence="9">
    <location>
        <begin position="1184"/>
        <end position="1193"/>
    </location>
</feature>
<dbReference type="SMART" id="SM00333">
    <property type="entry name" value="TUDOR"/>
    <property type="match status" value="1"/>
</dbReference>
<dbReference type="Pfam" id="PF11717">
    <property type="entry name" value="Tudor-knot"/>
    <property type="match status" value="1"/>
</dbReference>
<feature type="compositionally biased region" description="Basic and acidic residues" evidence="9">
    <location>
        <begin position="164"/>
        <end position="173"/>
    </location>
</feature>
<name>A0AAN8L0W2_9TELE</name>
<dbReference type="Pfam" id="PF01388">
    <property type="entry name" value="ARID"/>
    <property type="match status" value="1"/>
</dbReference>
<evidence type="ECO:0000313" key="11">
    <source>
        <dbReference type="EMBL" id="KAK6301378.1"/>
    </source>
</evidence>
<dbReference type="InterPro" id="IPR025995">
    <property type="entry name" value="Tudor-knot"/>
</dbReference>
<feature type="compositionally biased region" description="Basic and acidic residues" evidence="9">
    <location>
        <begin position="935"/>
        <end position="952"/>
    </location>
</feature>
<dbReference type="SUPFAM" id="SSF46774">
    <property type="entry name" value="ARID-like"/>
    <property type="match status" value="1"/>
</dbReference>
<evidence type="ECO:0000313" key="12">
    <source>
        <dbReference type="Proteomes" id="UP001356427"/>
    </source>
</evidence>
<keyword evidence="3" id="KW-0832">Ubl conjugation</keyword>
<feature type="compositionally biased region" description="Basic and acidic residues" evidence="9">
    <location>
        <begin position="1038"/>
        <end position="1047"/>
    </location>
</feature>
<feature type="compositionally biased region" description="Low complexity" evidence="9">
    <location>
        <begin position="1359"/>
        <end position="1372"/>
    </location>
</feature>
<feature type="compositionally biased region" description="Acidic residues" evidence="9">
    <location>
        <begin position="525"/>
        <end position="537"/>
    </location>
</feature>
<feature type="region of interest" description="Disordered" evidence="9">
    <location>
        <begin position="120"/>
        <end position="173"/>
    </location>
</feature>
<feature type="compositionally biased region" description="Basic and acidic residues" evidence="9">
    <location>
        <begin position="827"/>
        <end position="848"/>
    </location>
</feature>
<feature type="region of interest" description="Disordered" evidence="9">
    <location>
        <begin position="436"/>
        <end position="564"/>
    </location>
</feature>
<feature type="region of interest" description="Disordered" evidence="9">
    <location>
        <begin position="269"/>
        <end position="308"/>
    </location>
</feature>
<dbReference type="SUPFAM" id="SSF63748">
    <property type="entry name" value="Tudor/PWWP/MBT"/>
    <property type="match status" value="1"/>
</dbReference>
<reference evidence="11 12" key="1">
    <citation type="submission" date="2021-04" db="EMBL/GenBank/DDBJ databases">
        <authorList>
            <person name="De Guttry C."/>
            <person name="Zahm M."/>
            <person name="Klopp C."/>
            <person name="Cabau C."/>
            <person name="Louis A."/>
            <person name="Berthelot C."/>
            <person name="Parey E."/>
            <person name="Roest Crollius H."/>
            <person name="Montfort J."/>
            <person name="Robinson-Rechavi M."/>
            <person name="Bucao C."/>
            <person name="Bouchez O."/>
            <person name="Gislard M."/>
            <person name="Lluch J."/>
            <person name="Milhes M."/>
            <person name="Lampietro C."/>
            <person name="Lopez Roques C."/>
            <person name="Donnadieu C."/>
            <person name="Braasch I."/>
            <person name="Desvignes T."/>
            <person name="Postlethwait J."/>
            <person name="Bobe J."/>
            <person name="Wedekind C."/>
            <person name="Guiguen Y."/>
        </authorList>
    </citation>
    <scope>NUCLEOTIDE SEQUENCE [LARGE SCALE GENOMIC DNA]</scope>
    <source>
        <strain evidence="11">Cs_M1</strain>
        <tissue evidence="11">Blood</tissue>
    </source>
</reference>
<evidence type="ECO:0000256" key="8">
    <source>
        <dbReference type="ARBA" id="ARBA00023242"/>
    </source>
</evidence>
<feature type="compositionally biased region" description="Polar residues" evidence="9">
    <location>
        <begin position="815"/>
        <end position="824"/>
    </location>
</feature>
<dbReference type="InterPro" id="IPR001606">
    <property type="entry name" value="ARID_dom"/>
</dbReference>
<evidence type="ECO:0000256" key="1">
    <source>
        <dbReference type="ARBA" id="ARBA00022499"/>
    </source>
</evidence>
<dbReference type="FunFam" id="1.10.150.60:FF:000003">
    <property type="entry name" value="AT-rich interactive domain-containing protein 4B"/>
    <property type="match status" value="1"/>
</dbReference>
<dbReference type="PANTHER" id="PTHR13964:SF24">
    <property type="entry name" value="AT-RICH INTERACTIVE DOMAIN-CONTAINING PROTEIN 4B"/>
    <property type="match status" value="1"/>
</dbReference>
<feature type="compositionally biased region" description="Basic and acidic residues" evidence="9">
    <location>
        <begin position="1141"/>
        <end position="1157"/>
    </location>
</feature>
<dbReference type="InterPro" id="IPR051232">
    <property type="entry name" value="ARID/SWI1_ChromRemod"/>
</dbReference>
<feature type="compositionally biased region" description="Basic and acidic residues" evidence="9">
    <location>
        <begin position="683"/>
        <end position="694"/>
    </location>
</feature>
<evidence type="ECO:0000256" key="3">
    <source>
        <dbReference type="ARBA" id="ARBA00022843"/>
    </source>
</evidence>
<dbReference type="SUPFAM" id="SSF54160">
    <property type="entry name" value="Chromo domain-like"/>
    <property type="match status" value="1"/>
</dbReference>
<dbReference type="GO" id="GO:0005634">
    <property type="term" value="C:nucleus"/>
    <property type="evidence" value="ECO:0007669"/>
    <property type="project" value="TreeGrafter"/>
</dbReference>